<dbReference type="AlphaFoldDB" id="A0A9N9LVS6"/>
<protein>
    <recommendedName>
        <fullName evidence="6">TauD/TfdA-like domain-containing protein</fullName>
    </recommendedName>
</protein>
<feature type="domain" description="TauD/TfdA-like" evidence="6">
    <location>
        <begin position="8"/>
        <end position="311"/>
    </location>
</feature>
<gene>
    <name evidence="7" type="ORF">HYALB_00011900</name>
</gene>
<dbReference type="Gene3D" id="3.60.130.10">
    <property type="entry name" value="Clavaminate synthase-like"/>
    <property type="match status" value="1"/>
</dbReference>
<evidence type="ECO:0000256" key="4">
    <source>
        <dbReference type="ARBA" id="ARBA00023002"/>
    </source>
</evidence>
<evidence type="ECO:0000256" key="1">
    <source>
        <dbReference type="ARBA" id="ARBA00005896"/>
    </source>
</evidence>
<comment type="similarity">
    <text evidence="1">Belongs to the TfdA dioxygenase family.</text>
</comment>
<keyword evidence="5" id="KW-0408">Iron</keyword>
<accession>A0A9N9LVS6</accession>
<reference evidence="7" key="1">
    <citation type="submission" date="2021-07" db="EMBL/GenBank/DDBJ databases">
        <authorList>
            <person name="Durling M."/>
        </authorList>
    </citation>
    <scope>NUCLEOTIDE SEQUENCE</scope>
</reference>
<keyword evidence="8" id="KW-1185">Reference proteome</keyword>
<feature type="non-terminal residue" evidence="7">
    <location>
        <position position="354"/>
    </location>
</feature>
<dbReference type="GO" id="GO:0051213">
    <property type="term" value="F:dioxygenase activity"/>
    <property type="evidence" value="ECO:0007669"/>
    <property type="project" value="UniProtKB-KW"/>
</dbReference>
<dbReference type="GO" id="GO:0046872">
    <property type="term" value="F:metal ion binding"/>
    <property type="evidence" value="ECO:0007669"/>
    <property type="project" value="UniProtKB-KW"/>
</dbReference>
<dbReference type="InterPro" id="IPR042098">
    <property type="entry name" value="TauD-like_sf"/>
</dbReference>
<organism evidence="7 8">
    <name type="scientific">Hymenoscyphus albidus</name>
    <dbReference type="NCBI Taxonomy" id="595503"/>
    <lineage>
        <taxon>Eukaryota</taxon>
        <taxon>Fungi</taxon>
        <taxon>Dikarya</taxon>
        <taxon>Ascomycota</taxon>
        <taxon>Pezizomycotina</taxon>
        <taxon>Leotiomycetes</taxon>
        <taxon>Helotiales</taxon>
        <taxon>Helotiaceae</taxon>
        <taxon>Hymenoscyphus</taxon>
    </lineage>
</organism>
<evidence type="ECO:0000256" key="2">
    <source>
        <dbReference type="ARBA" id="ARBA00022723"/>
    </source>
</evidence>
<dbReference type="EMBL" id="CAJVRM010000316">
    <property type="protein sequence ID" value="CAG8979496.1"/>
    <property type="molecule type" value="Genomic_DNA"/>
</dbReference>
<proteinExistence type="inferred from homology"/>
<evidence type="ECO:0000259" key="6">
    <source>
        <dbReference type="Pfam" id="PF02668"/>
    </source>
</evidence>
<evidence type="ECO:0000313" key="7">
    <source>
        <dbReference type="EMBL" id="CAG8979496.1"/>
    </source>
</evidence>
<dbReference type="SUPFAM" id="SSF51197">
    <property type="entry name" value="Clavaminate synthase-like"/>
    <property type="match status" value="1"/>
</dbReference>
<keyword evidence="3" id="KW-0223">Dioxygenase</keyword>
<evidence type="ECO:0000313" key="8">
    <source>
        <dbReference type="Proteomes" id="UP000701801"/>
    </source>
</evidence>
<keyword evidence="4" id="KW-0560">Oxidoreductase</keyword>
<dbReference type="PANTHER" id="PTHR43779">
    <property type="entry name" value="DIOXYGENASE RV0097-RELATED"/>
    <property type="match status" value="1"/>
</dbReference>
<dbReference type="Pfam" id="PF02668">
    <property type="entry name" value="TauD"/>
    <property type="match status" value="1"/>
</dbReference>
<keyword evidence="2" id="KW-0479">Metal-binding</keyword>
<evidence type="ECO:0000256" key="3">
    <source>
        <dbReference type="ARBA" id="ARBA00022964"/>
    </source>
</evidence>
<dbReference type="InterPro" id="IPR003819">
    <property type="entry name" value="TauD/TfdA-like"/>
</dbReference>
<dbReference type="InterPro" id="IPR051178">
    <property type="entry name" value="TfdA_dioxygenase"/>
</dbReference>
<comment type="caution">
    <text evidence="7">The sequence shown here is derived from an EMBL/GenBank/DDBJ whole genome shotgun (WGS) entry which is preliminary data.</text>
</comment>
<sequence length="354" mass="40646">TPGFQHIQIKKLHPTFGAEVSGVDFSKEIPSEIFDEILEALIKYAVCVYRDTGLDDRRHVEFSTRFGELDDIKPYLTKEGIQAESFDMNTSSCLTQEMLTTKEKSWHQMIQDHSTAKYFPCHVSRCQMSKLPQRAILLFHVDSSFNPRRASYSLLRGVILPPPETGGNIDFADTRTAYDELPKSTKEKLLKEDYVVAHSFHHSRKIAAPEFFKDLDPRSIKMSKHKLLQVHEPSGRMNLYIASHAHHIEGLPKEQSDSLLRELMVHCTQGKYTFSVQWRQPGDLIIWDNTCCLHRSGAIEGGYVRDMRRTTVHDGSSMAWGMNREGERKQGFTVGRMGMMPERESWVEKDKVVV</sequence>
<name>A0A9N9LVS6_9HELO</name>
<dbReference type="OrthoDB" id="5818554at2759"/>
<evidence type="ECO:0000256" key="5">
    <source>
        <dbReference type="ARBA" id="ARBA00023004"/>
    </source>
</evidence>
<dbReference type="PANTHER" id="PTHR43779:SF3">
    <property type="entry name" value="(3R)-3-[(CARBOXYMETHYL)AMINO]FATTY ACID OXYGENASE_DECARBOXYLASE"/>
    <property type="match status" value="1"/>
</dbReference>
<dbReference type="Proteomes" id="UP000701801">
    <property type="component" value="Unassembled WGS sequence"/>
</dbReference>